<organism evidence="1 2">
    <name type="scientific">Clostridium polyendosporum</name>
    <dbReference type="NCBI Taxonomy" id="69208"/>
    <lineage>
        <taxon>Bacteria</taxon>
        <taxon>Bacillati</taxon>
        <taxon>Bacillota</taxon>
        <taxon>Clostridia</taxon>
        <taxon>Eubacteriales</taxon>
        <taxon>Clostridiaceae</taxon>
        <taxon>Clostridium</taxon>
    </lineage>
</organism>
<accession>A0A919VDF1</accession>
<evidence type="ECO:0000313" key="1">
    <source>
        <dbReference type="EMBL" id="GIM27929.1"/>
    </source>
</evidence>
<comment type="caution">
    <text evidence="1">The sequence shown here is derived from an EMBL/GenBank/DDBJ whole genome shotgun (WGS) entry which is preliminary data.</text>
</comment>
<proteinExistence type="predicted"/>
<protein>
    <submittedName>
        <fullName evidence="1">Uncharacterized protein</fullName>
    </submittedName>
</protein>
<dbReference type="AlphaFoldDB" id="A0A919VDF1"/>
<reference evidence="1" key="1">
    <citation type="submission" date="2021-03" db="EMBL/GenBank/DDBJ databases">
        <title>Taxonomic study of Clostridium polyendosporum from meadow-gley soil under rice.</title>
        <authorList>
            <person name="Kobayashi H."/>
            <person name="Tanizawa Y."/>
            <person name="Yagura M."/>
        </authorList>
    </citation>
    <scope>NUCLEOTIDE SEQUENCE</scope>
    <source>
        <strain evidence="1">JCM 30710</strain>
    </source>
</reference>
<sequence length="103" mass="12156">MFHKSYKTYNNYEMEQIELLDGGEKLLKKANFRILKIVASYDSEEDQYITLATCINQNNEIETISIEGFKIENSVTSLQGAYIEIDVYQDDNEEYYEGRIYKQ</sequence>
<dbReference type="EMBL" id="BOPZ01000003">
    <property type="protein sequence ID" value="GIM27929.1"/>
    <property type="molecule type" value="Genomic_DNA"/>
</dbReference>
<keyword evidence="2" id="KW-1185">Reference proteome</keyword>
<gene>
    <name evidence="1" type="ORF">CPJCM30710_05950</name>
</gene>
<name>A0A919VDF1_9CLOT</name>
<evidence type="ECO:0000313" key="2">
    <source>
        <dbReference type="Proteomes" id="UP000679179"/>
    </source>
</evidence>
<dbReference type="RefSeq" id="WP_212902679.1">
    <property type="nucleotide sequence ID" value="NZ_BOPZ01000003.1"/>
</dbReference>
<dbReference type="Proteomes" id="UP000679179">
    <property type="component" value="Unassembled WGS sequence"/>
</dbReference>